<comment type="caution">
    <text evidence="4">The sequence shown here is derived from an EMBL/GenBank/DDBJ whole genome shotgun (WGS) entry which is preliminary data.</text>
</comment>
<feature type="compositionally biased region" description="Pro residues" evidence="2">
    <location>
        <begin position="158"/>
        <end position="169"/>
    </location>
</feature>
<dbReference type="Proteomes" id="UP001187682">
    <property type="component" value="Unassembled WGS sequence"/>
</dbReference>
<evidence type="ECO:0000256" key="1">
    <source>
        <dbReference type="PROSITE-ProRule" id="PRU00042"/>
    </source>
</evidence>
<feature type="region of interest" description="Disordered" evidence="2">
    <location>
        <begin position="720"/>
        <end position="751"/>
    </location>
</feature>
<feature type="compositionally biased region" description="Gly residues" evidence="2">
    <location>
        <begin position="769"/>
        <end position="786"/>
    </location>
</feature>
<dbReference type="InterPro" id="IPR013087">
    <property type="entry name" value="Znf_C2H2_type"/>
</dbReference>
<proteinExistence type="predicted"/>
<name>A0AAE8T074_9PEZI</name>
<dbReference type="GO" id="GO:0008270">
    <property type="term" value="F:zinc ion binding"/>
    <property type="evidence" value="ECO:0007669"/>
    <property type="project" value="UniProtKB-KW"/>
</dbReference>
<evidence type="ECO:0000313" key="5">
    <source>
        <dbReference type="Proteomes" id="UP001187682"/>
    </source>
</evidence>
<evidence type="ECO:0000256" key="2">
    <source>
        <dbReference type="SAM" id="MobiDB-lite"/>
    </source>
</evidence>
<feature type="domain" description="C2H2-type" evidence="3">
    <location>
        <begin position="435"/>
        <end position="462"/>
    </location>
</feature>
<accession>A0AAE8T074</accession>
<keyword evidence="1" id="KW-0863">Zinc-finger</keyword>
<feature type="region of interest" description="Disordered" evidence="2">
    <location>
        <begin position="312"/>
        <end position="396"/>
    </location>
</feature>
<dbReference type="EMBL" id="ONZQ02000022">
    <property type="protein sequence ID" value="SPO07606.1"/>
    <property type="molecule type" value="Genomic_DNA"/>
</dbReference>
<dbReference type="AlphaFoldDB" id="A0AAE8T074"/>
<feature type="compositionally biased region" description="Basic and acidic residues" evidence="2">
    <location>
        <begin position="346"/>
        <end position="358"/>
    </location>
</feature>
<feature type="compositionally biased region" description="Polar residues" evidence="2">
    <location>
        <begin position="91"/>
        <end position="106"/>
    </location>
</feature>
<sequence length="806" mass="86960">MTNLTRHRDLFRSRPHKSAKLKAWFHSTRASAKAAVLRLTLPKSRPSKPCLVPDASAVSTLAVSPRPTPNTPLIPSKSTSTVTVTPSSITDATTIRPVSTTSNSKNPPMRDSGVVLPPEDYPISVTSEGEGRKSTSRPNEGTPAPEPKSLSVKAAPFGPSPAGPSPADPPSRADTKAAFAAAIRRLGRCQPQSRPRLHLFTIVLQLMLDKALTPAGTTALGPYARDSKSPWGANSPLHCFDTPTLMRMLSPLLEQKKVLSTAYDKSFDICRSLARVPSLSYTVFTVSLDPALFLPDEEYGYPPLPPYSEATCPVNAAPKPERAPNGGKRPAPTGQKRPQPSPDPQGEDRKRRRPDNGAKKKRVRVNDEDEDDDGDERRTNQPHTIPSLQGEDGRDFACPFYKHDPLTHRICLFRQTLTGTNYVKQHLRRYHLPPMHCPSCGRVFGLQSDLDGHIRERTCEQREFTHPGLTQTQQEALKRVPREGSPKERWYKMWDIIFPNAPRPASPYVSDPWIEVIENSFALWEEQGGVERLRGNDGTNLSAFGQGAQEPAEMWQAIRADMVAAAERLIHPQTDLDGQTAGQLLENQSGPGSFSSYGMVSRHNNPSSTQGQAGTGTIPTPARDGRDPPVFLAPTSVPADPGMYGPAVTSSATGYGMGYGSGVGSRVAQAGYAPRSFQYNPYWPGGFQGGMTGDLSFATDLQPFGSGYDASVIDPFPTLPGRQAPGMLRSASTRSAAEGAGMRTMRGGGVRNLPGARGLPGAGLMTPGQGQGRAQGQGGVQGGQTQVGGDEDFEAFGDFVYDAQLE</sequence>
<feature type="compositionally biased region" description="Polar residues" evidence="2">
    <location>
        <begin position="582"/>
        <end position="618"/>
    </location>
</feature>
<feature type="region of interest" description="Disordered" evidence="2">
    <location>
        <begin position="582"/>
        <end position="626"/>
    </location>
</feature>
<keyword evidence="1" id="KW-0479">Metal-binding</keyword>
<protein>
    <recommendedName>
        <fullName evidence="3">C2H2-type domain-containing protein</fullName>
    </recommendedName>
</protein>
<reference evidence="4" key="1">
    <citation type="submission" date="2018-03" db="EMBL/GenBank/DDBJ databases">
        <authorList>
            <person name="Guldener U."/>
        </authorList>
    </citation>
    <scope>NUCLEOTIDE SEQUENCE</scope>
</reference>
<dbReference type="PANTHER" id="PTHR38166">
    <property type="entry name" value="C2H2-TYPE DOMAIN-CONTAINING PROTEIN-RELATED"/>
    <property type="match status" value="1"/>
</dbReference>
<keyword evidence="1" id="KW-0862">Zinc</keyword>
<evidence type="ECO:0000313" key="4">
    <source>
        <dbReference type="EMBL" id="SPO07606.1"/>
    </source>
</evidence>
<organism evidence="4 5">
    <name type="scientific">Cephalotrichum gorgonifer</name>
    <dbReference type="NCBI Taxonomy" id="2041049"/>
    <lineage>
        <taxon>Eukaryota</taxon>
        <taxon>Fungi</taxon>
        <taxon>Dikarya</taxon>
        <taxon>Ascomycota</taxon>
        <taxon>Pezizomycotina</taxon>
        <taxon>Sordariomycetes</taxon>
        <taxon>Hypocreomycetidae</taxon>
        <taxon>Microascales</taxon>
        <taxon>Microascaceae</taxon>
        <taxon>Cephalotrichum</taxon>
    </lineage>
</organism>
<feature type="compositionally biased region" description="Low complexity" evidence="2">
    <location>
        <begin position="74"/>
        <end position="90"/>
    </location>
</feature>
<gene>
    <name evidence="4" type="ORF">DNG_10301</name>
</gene>
<feature type="region of interest" description="Disordered" evidence="2">
    <location>
        <begin position="62"/>
        <end position="175"/>
    </location>
</feature>
<dbReference type="PANTHER" id="PTHR38166:SF1">
    <property type="entry name" value="C2H2-TYPE DOMAIN-CONTAINING PROTEIN"/>
    <property type="match status" value="1"/>
</dbReference>
<keyword evidence="5" id="KW-1185">Reference proteome</keyword>
<evidence type="ECO:0000259" key="3">
    <source>
        <dbReference type="PROSITE" id="PS50157"/>
    </source>
</evidence>
<feature type="region of interest" description="Disordered" evidence="2">
    <location>
        <begin position="766"/>
        <end position="791"/>
    </location>
</feature>
<dbReference type="PROSITE" id="PS50157">
    <property type="entry name" value="ZINC_FINGER_C2H2_2"/>
    <property type="match status" value="1"/>
</dbReference>